<proteinExistence type="predicted"/>
<feature type="region of interest" description="Disordered" evidence="3">
    <location>
        <begin position="584"/>
        <end position="612"/>
    </location>
</feature>
<feature type="compositionally biased region" description="Polar residues" evidence="3">
    <location>
        <begin position="557"/>
        <end position="567"/>
    </location>
</feature>
<dbReference type="Proteomes" id="UP001140562">
    <property type="component" value="Unassembled WGS sequence"/>
</dbReference>
<organism evidence="5 6">
    <name type="scientific">Didymella glomerata</name>
    <dbReference type="NCBI Taxonomy" id="749621"/>
    <lineage>
        <taxon>Eukaryota</taxon>
        <taxon>Fungi</taxon>
        <taxon>Dikarya</taxon>
        <taxon>Ascomycota</taxon>
        <taxon>Pezizomycotina</taxon>
        <taxon>Dothideomycetes</taxon>
        <taxon>Pleosporomycetidae</taxon>
        <taxon>Pleosporales</taxon>
        <taxon>Pleosporineae</taxon>
        <taxon>Didymellaceae</taxon>
        <taxon>Didymella</taxon>
    </lineage>
</organism>
<dbReference type="InterPro" id="IPR012337">
    <property type="entry name" value="RNaseH-like_sf"/>
</dbReference>
<feature type="compositionally biased region" description="Basic residues" evidence="3">
    <location>
        <begin position="542"/>
        <end position="553"/>
    </location>
</feature>
<dbReference type="GO" id="GO:0005737">
    <property type="term" value="C:cytoplasm"/>
    <property type="evidence" value="ECO:0007669"/>
    <property type="project" value="TreeGrafter"/>
</dbReference>
<dbReference type="EMBL" id="JAPEUV010000179">
    <property type="protein sequence ID" value="KAJ4330746.1"/>
    <property type="molecule type" value="Genomic_DNA"/>
</dbReference>
<evidence type="ECO:0000256" key="3">
    <source>
        <dbReference type="SAM" id="MobiDB-lite"/>
    </source>
</evidence>
<feature type="compositionally biased region" description="Low complexity" evidence="3">
    <location>
        <begin position="531"/>
        <end position="541"/>
    </location>
</feature>
<dbReference type="PANTHER" id="PTHR13620:SF104">
    <property type="entry name" value="EXONUCLEASE 3'-5' DOMAIN-CONTAINING PROTEIN 2"/>
    <property type="match status" value="1"/>
</dbReference>
<dbReference type="SUPFAM" id="SSF47819">
    <property type="entry name" value="HRDC-like"/>
    <property type="match status" value="1"/>
</dbReference>
<dbReference type="Gene3D" id="3.30.420.10">
    <property type="entry name" value="Ribonuclease H-like superfamily/Ribonuclease H"/>
    <property type="match status" value="1"/>
</dbReference>
<dbReference type="InterPro" id="IPR051132">
    <property type="entry name" value="3-5_Exonuclease_domain"/>
</dbReference>
<evidence type="ECO:0000313" key="6">
    <source>
        <dbReference type="Proteomes" id="UP001140562"/>
    </source>
</evidence>
<gene>
    <name evidence="5" type="ORF">N0V87_009726</name>
</gene>
<dbReference type="GO" id="GO:0006139">
    <property type="term" value="P:nucleobase-containing compound metabolic process"/>
    <property type="evidence" value="ECO:0007669"/>
    <property type="project" value="InterPro"/>
</dbReference>
<feature type="region of interest" description="Disordered" evidence="3">
    <location>
        <begin position="1"/>
        <end position="50"/>
    </location>
</feature>
<dbReference type="GO" id="GO:0000166">
    <property type="term" value="F:nucleotide binding"/>
    <property type="evidence" value="ECO:0007669"/>
    <property type="project" value="InterPro"/>
</dbReference>
<feature type="region of interest" description="Disordered" evidence="3">
    <location>
        <begin position="467"/>
        <end position="567"/>
    </location>
</feature>
<keyword evidence="2" id="KW-0378">Hydrolase</keyword>
<evidence type="ECO:0000256" key="2">
    <source>
        <dbReference type="ARBA" id="ARBA00022801"/>
    </source>
</evidence>
<evidence type="ECO:0000259" key="4">
    <source>
        <dbReference type="SMART" id="SM00474"/>
    </source>
</evidence>
<dbReference type="PANTHER" id="PTHR13620">
    <property type="entry name" value="3-5 EXONUCLEASE"/>
    <property type="match status" value="1"/>
</dbReference>
<evidence type="ECO:0000256" key="1">
    <source>
        <dbReference type="ARBA" id="ARBA00022722"/>
    </source>
</evidence>
<feature type="compositionally biased region" description="Low complexity" evidence="3">
    <location>
        <begin position="334"/>
        <end position="354"/>
    </location>
</feature>
<feature type="region of interest" description="Disordered" evidence="3">
    <location>
        <begin position="326"/>
        <end position="364"/>
    </location>
</feature>
<dbReference type="OrthoDB" id="1920326at2759"/>
<dbReference type="GO" id="GO:0005634">
    <property type="term" value="C:nucleus"/>
    <property type="evidence" value="ECO:0007669"/>
    <property type="project" value="TreeGrafter"/>
</dbReference>
<dbReference type="CDD" id="cd06141">
    <property type="entry name" value="WRN_exo"/>
    <property type="match status" value="1"/>
</dbReference>
<keyword evidence="1" id="KW-0540">Nuclease</keyword>
<dbReference type="InterPro" id="IPR036397">
    <property type="entry name" value="RNaseH_sf"/>
</dbReference>
<dbReference type="Gene3D" id="1.10.150.80">
    <property type="entry name" value="HRDC domain"/>
    <property type="match status" value="2"/>
</dbReference>
<dbReference type="InterPro" id="IPR002562">
    <property type="entry name" value="3'-5'_exonuclease_dom"/>
</dbReference>
<sequence>MFGRRLSGMTSLEPKSAVLKDAASKSKSETARWPLGFRIPPGSEHQPQQGLAAFGATSTKEKPKKKWWSHQLYRGPKGEQVKVQYSKTKVESEILAKQFLGEKVVGFDMEWPWNDWKSDRLQNKIGLIQVATEEKIALFHIGLHAGKTTDEIIAPSLRKLIESAAIGKIGVGILSADFARLRRYFKLQPKGAVELSHLHRLVTFGGRKPELVSTKMTSLAHQVEQHLGHPLYKGDVRTSNWSKPLTQEQIKYAAGDAYAGIMLYHCLNYKRLQMDPVPPMPIHAEKYLGFKLAGVGSLYLEPAEEGGHIMTSAFFFGVPTAVEDLSKSKKTSKTSKTAKPTTNTKATTDTLTPTQAKVPQAKETDVSHLDPASLALYQELHEWRIDAGARISDAILIRLADQRPVAIEALLGIKGLGKITQKSHGKQIVAVIVAFMTRNNMDLPESIVLASLETTLATSDDTVNKVVLPSTSTHSPRRTRKVRSSTPDSSPAFGTPPPRTPQLHTGLSFTLAGTKLAENPNSDSGSDSDDSLPSLDFGLSPSKRRTSGQKRKRADSPTKNAPSSSQKLQEVISTFRYYENPVQIPVSKEPRETRLVSPRGTGSPKAKRAPPKTLAVTSTSAIAPLTPHTKIFQSKLTAFSRLVATKGRTKTDNIVSSATLEAIARKPPRTHEQLRAVPGVESFFAACVDADMDLLVKIQKFASEPKL</sequence>
<dbReference type="GO" id="GO:0003676">
    <property type="term" value="F:nucleic acid binding"/>
    <property type="evidence" value="ECO:0007669"/>
    <property type="project" value="InterPro"/>
</dbReference>
<dbReference type="SUPFAM" id="SSF53098">
    <property type="entry name" value="Ribonuclease H-like"/>
    <property type="match status" value="1"/>
</dbReference>
<dbReference type="AlphaFoldDB" id="A0A9W9BUW2"/>
<protein>
    <recommendedName>
        <fullName evidence="4">3'-5' exonuclease domain-containing protein</fullName>
    </recommendedName>
</protein>
<dbReference type="InterPro" id="IPR010997">
    <property type="entry name" value="HRDC-like_sf"/>
</dbReference>
<reference evidence="5" key="1">
    <citation type="submission" date="2022-10" db="EMBL/GenBank/DDBJ databases">
        <title>Tapping the CABI collections for fungal endophytes: first genome assemblies for Collariella, Neodidymelliopsis, Ascochyta clinopodiicola, Didymella pomorum, Didymosphaeria variabile, Neocosmospora piperis and Neocucurbitaria cava.</title>
        <authorList>
            <person name="Hill R."/>
        </authorList>
    </citation>
    <scope>NUCLEOTIDE SEQUENCE</scope>
    <source>
        <strain evidence="5">IMI 360193</strain>
    </source>
</reference>
<dbReference type="InterPro" id="IPR044876">
    <property type="entry name" value="HRDC_dom_sf"/>
</dbReference>
<comment type="caution">
    <text evidence="5">The sequence shown here is derived from an EMBL/GenBank/DDBJ whole genome shotgun (WGS) entry which is preliminary data.</text>
</comment>
<keyword evidence="6" id="KW-1185">Reference proteome</keyword>
<dbReference type="SMART" id="SM00474">
    <property type="entry name" value="35EXOc"/>
    <property type="match status" value="1"/>
</dbReference>
<dbReference type="GO" id="GO:0008408">
    <property type="term" value="F:3'-5' exonuclease activity"/>
    <property type="evidence" value="ECO:0007669"/>
    <property type="project" value="InterPro"/>
</dbReference>
<feature type="domain" description="3'-5' exonuclease" evidence="4">
    <location>
        <begin position="83"/>
        <end position="272"/>
    </location>
</feature>
<name>A0A9W9BUW2_9PLEO</name>
<evidence type="ECO:0000313" key="5">
    <source>
        <dbReference type="EMBL" id="KAJ4330746.1"/>
    </source>
</evidence>
<dbReference type="Pfam" id="PF01612">
    <property type="entry name" value="DNA_pol_A_exo1"/>
    <property type="match status" value="1"/>
</dbReference>
<accession>A0A9W9BUW2</accession>